<dbReference type="AlphaFoldDB" id="A0A7G1I0M9"/>
<dbReference type="EMBL" id="AP023322">
    <property type="protein sequence ID" value="BCI63978.1"/>
    <property type="molecule type" value="Genomic_DNA"/>
</dbReference>
<dbReference type="Gene3D" id="2.60.40.10">
    <property type="entry name" value="Immunoglobulins"/>
    <property type="match status" value="1"/>
</dbReference>
<reference evidence="3" key="1">
    <citation type="submission" date="2020-07" db="EMBL/GenBank/DDBJ databases">
        <title>Complete genome sequencing of Coprobacter sp. strain 2CBH44.</title>
        <authorList>
            <person name="Sakamoto M."/>
            <person name="Murakami T."/>
            <person name="Mori H."/>
        </authorList>
    </citation>
    <scope>NUCLEOTIDE SEQUENCE [LARGE SCALE GENOMIC DNA]</scope>
    <source>
        <strain evidence="3">2CBH44</strain>
    </source>
</reference>
<protein>
    <recommendedName>
        <fullName evidence="1">PKD domain-containing protein</fullName>
    </recommendedName>
</protein>
<dbReference type="PROSITE" id="PS50093">
    <property type="entry name" value="PKD"/>
    <property type="match status" value="1"/>
</dbReference>
<name>A0A7G1I0M9_9BACT</name>
<feature type="domain" description="PKD" evidence="1">
    <location>
        <begin position="217"/>
        <end position="265"/>
    </location>
</feature>
<evidence type="ECO:0000313" key="3">
    <source>
        <dbReference type="Proteomes" id="UP000594042"/>
    </source>
</evidence>
<dbReference type="Gene3D" id="2.60.40.1740">
    <property type="entry name" value="hypothetical protein (bacova_03559)"/>
    <property type="match status" value="1"/>
</dbReference>
<dbReference type="InterPro" id="IPR032181">
    <property type="entry name" value="DUF5013"/>
</dbReference>
<dbReference type="KEGG" id="copr:Cop2CBH44_23310"/>
<dbReference type="SUPFAM" id="SSF49299">
    <property type="entry name" value="PKD domain"/>
    <property type="match status" value="1"/>
</dbReference>
<dbReference type="RefSeq" id="WP_055097204.1">
    <property type="nucleotide sequence ID" value="NZ_AP023322.1"/>
</dbReference>
<dbReference type="InterPro" id="IPR013728">
    <property type="entry name" value="BT_3987-like_N"/>
</dbReference>
<dbReference type="Pfam" id="PF16405">
    <property type="entry name" value="DUF5013"/>
    <property type="match status" value="1"/>
</dbReference>
<dbReference type="CDD" id="cd00146">
    <property type="entry name" value="PKD"/>
    <property type="match status" value="1"/>
</dbReference>
<keyword evidence="3" id="KW-1185">Reference proteome</keyword>
<organism evidence="2 3">
    <name type="scientific">Coprobacter secundus subsp. similis</name>
    <dbReference type="NCBI Taxonomy" id="2751153"/>
    <lineage>
        <taxon>Bacteria</taxon>
        <taxon>Pseudomonadati</taxon>
        <taxon>Bacteroidota</taxon>
        <taxon>Bacteroidia</taxon>
        <taxon>Bacteroidales</taxon>
        <taxon>Barnesiellaceae</taxon>
        <taxon>Coprobacter</taxon>
    </lineage>
</organism>
<dbReference type="InterPro" id="IPR035986">
    <property type="entry name" value="PKD_dom_sf"/>
</dbReference>
<dbReference type="SMART" id="SM00089">
    <property type="entry name" value="PKD"/>
    <property type="match status" value="1"/>
</dbReference>
<dbReference type="InterPro" id="IPR013783">
    <property type="entry name" value="Ig-like_fold"/>
</dbReference>
<dbReference type="InterPro" id="IPR000601">
    <property type="entry name" value="PKD_dom"/>
</dbReference>
<accession>A0A7G1I0M9</accession>
<dbReference type="InterPro" id="IPR022409">
    <property type="entry name" value="PKD/Chitinase_dom"/>
</dbReference>
<proteinExistence type="predicted"/>
<gene>
    <name evidence="2" type="ORF">Cop2CBH44_23310</name>
</gene>
<sequence length="433" mass="48088">MKNNIKNGIKILLISCIASLVTTSCEYKEIADAEYSDQILYMPGAKSGIYRVNEISQNNAPYRYRLDMENKKVIVPLGIYRAGVNNKGNVNVDIIIENQIVQELIAGGELTDEESGLTSEILPQDKFSVPSSVQIKSGEEKATFDLAIDLQFLLDNLHKRYATAVKIINSNIKINEALSYLVIDFDTDFLIARPGFTYSSEKNGTIVTFTNTTAFGVNYKWDFGDGTTSDEENPKPHTYPSLGAYNVKLSATSVTGEVIEYSSVVHLWEDITETYILNPGPFKRSDRPTGKVGILQDWSYTPNVLASNGKGGYYLENGGVMDFYSSSADLTNAKIYQSLQLPQGAYKIAFTPYKFTGTNTCYLVVYKGSELPDINNIENNPDVLGSYLWNEDVGEIEQGVEFSLDSNQNVTIGFIVSNQAKSRLQISSVNLYR</sequence>
<dbReference type="Proteomes" id="UP000594042">
    <property type="component" value="Chromosome"/>
</dbReference>
<dbReference type="Pfam" id="PF08522">
    <property type="entry name" value="BT_3987-like_N"/>
    <property type="match status" value="1"/>
</dbReference>
<dbReference type="PROSITE" id="PS51257">
    <property type="entry name" value="PROKAR_LIPOPROTEIN"/>
    <property type="match status" value="1"/>
</dbReference>
<evidence type="ECO:0000313" key="2">
    <source>
        <dbReference type="EMBL" id="BCI63978.1"/>
    </source>
</evidence>
<evidence type="ECO:0000259" key="1">
    <source>
        <dbReference type="PROSITE" id="PS50093"/>
    </source>
</evidence>
<dbReference type="Pfam" id="PF18911">
    <property type="entry name" value="PKD_4"/>
    <property type="match status" value="1"/>
</dbReference>